<accession>A0ABR0LHC6</accession>
<proteinExistence type="predicted"/>
<organism evidence="2 3">
    <name type="scientific">Cryomyces antarcticus</name>
    <dbReference type="NCBI Taxonomy" id="329879"/>
    <lineage>
        <taxon>Eukaryota</taxon>
        <taxon>Fungi</taxon>
        <taxon>Dikarya</taxon>
        <taxon>Ascomycota</taxon>
        <taxon>Pezizomycotina</taxon>
        <taxon>Dothideomycetes</taxon>
        <taxon>Dothideomycetes incertae sedis</taxon>
        <taxon>Cryomyces</taxon>
    </lineage>
</organism>
<evidence type="ECO:0000313" key="3">
    <source>
        <dbReference type="Proteomes" id="UP001357485"/>
    </source>
</evidence>
<comment type="caution">
    <text evidence="2">The sequence shown here is derived from an EMBL/GenBank/DDBJ whole genome shotgun (WGS) entry which is preliminary data.</text>
</comment>
<reference evidence="2 3" key="1">
    <citation type="submission" date="2023-08" db="EMBL/GenBank/DDBJ databases">
        <title>Black Yeasts Isolated from many extreme environments.</title>
        <authorList>
            <person name="Coleine C."/>
            <person name="Stajich J.E."/>
            <person name="Selbmann L."/>
        </authorList>
    </citation>
    <scope>NUCLEOTIDE SEQUENCE [LARGE SCALE GENOMIC DNA]</scope>
    <source>
        <strain evidence="2 3">CCFEE 536</strain>
    </source>
</reference>
<keyword evidence="3" id="KW-1185">Reference proteome</keyword>
<evidence type="ECO:0000313" key="2">
    <source>
        <dbReference type="EMBL" id="KAK5148818.1"/>
    </source>
</evidence>
<evidence type="ECO:0000256" key="1">
    <source>
        <dbReference type="SAM" id="MobiDB-lite"/>
    </source>
</evidence>
<dbReference type="Proteomes" id="UP001357485">
    <property type="component" value="Unassembled WGS sequence"/>
</dbReference>
<name>A0ABR0LHC6_9PEZI</name>
<gene>
    <name evidence="2" type="ORF">LTR16_012760</name>
</gene>
<feature type="region of interest" description="Disordered" evidence="1">
    <location>
        <begin position="23"/>
        <end position="96"/>
    </location>
</feature>
<sequence>MAISKPLRVVHNGEELLITTKAAPATSTQIQRAPPKPDLSKKRLTATEAQKLRGASPKPRDSFGVDAVVNTDGGEIRPQLSRSTTMTKWSDFTRTP</sequence>
<feature type="non-terminal residue" evidence="2">
    <location>
        <position position="96"/>
    </location>
</feature>
<dbReference type="EMBL" id="JAVRRA010021809">
    <property type="protein sequence ID" value="KAK5148818.1"/>
    <property type="molecule type" value="Genomic_DNA"/>
</dbReference>
<feature type="compositionally biased region" description="Polar residues" evidence="1">
    <location>
        <begin position="80"/>
        <end position="96"/>
    </location>
</feature>
<protein>
    <submittedName>
        <fullName evidence="2">Uncharacterized protein</fullName>
    </submittedName>
</protein>